<evidence type="ECO:0000256" key="3">
    <source>
        <dbReference type="PROSITE-ProRule" id="PRU00035"/>
    </source>
</evidence>
<sequence>MPVKKARLKMRTMGGRGTVEVSCAGVLASDAGQFKYARLRALFADDGKTSVVDGYGQTPLYYAVQRKPDQDARELTRGLIEEFGLEANHKDQMMQTPLFYAALVGNTATCELLVEKGAEVDPLDSNKQTPLSSTPLKTRLAIPSEFYAVREGHIHCTRALVTVHGAKADIVDHTGQPPLFYAARENRVEMCKMLIEELGVYAAQRDVKGKDAKFFVKDNDMLLSGRFDVIPFSGKRAMTTWHAVKDYAQIRFFVHRAYLASMADKALSSLADSGAPPRKKYRLVYKGDGATANSGGAMVTVEQMEEFERKYPDIAVWEKNAPISFGFPPSQTSPAKLNGQLQSGVMNSPQPRSSRGGAKKWQQLAKQLVRDIHNFDDTRIFLKPVDPVKDECSDYFTVVKHPMDFGTIRKKLHKGEYENALLFYEDCDLVFTNCALYNAPETFVMQQCRKIMGRFNELLVQLELIHHIEAARAERKEEQEKSKEEEEEEANVNSSISDMTAEPSAATVA</sequence>
<dbReference type="AlphaFoldDB" id="A0A7J6L9L6"/>
<dbReference type="PROSITE" id="PS50297">
    <property type="entry name" value="ANK_REP_REGION"/>
    <property type="match status" value="1"/>
</dbReference>
<reference evidence="6 7" key="1">
    <citation type="submission" date="2020-04" db="EMBL/GenBank/DDBJ databases">
        <title>Perkinsus olseni comparative genomics.</title>
        <authorList>
            <person name="Bogema D.R."/>
        </authorList>
    </citation>
    <scope>NUCLEOTIDE SEQUENCE [LARGE SCALE GENOMIC DNA]</scope>
    <source>
        <strain evidence="6">ATCC PRA-179</strain>
    </source>
</reference>
<protein>
    <recommendedName>
        <fullName evidence="5">Bromo domain-containing protein</fullName>
    </recommendedName>
</protein>
<dbReference type="OrthoDB" id="448960at2759"/>
<keyword evidence="2" id="KW-0040">ANK repeat</keyword>
<evidence type="ECO:0000256" key="2">
    <source>
        <dbReference type="PROSITE-ProRule" id="PRU00023"/>
    </source>
</evidence>
<organism evidence="6 7">
    <name type="scientific">Perkinsus olseni</name>
    <name type="common">Perkinsus atlanticus</name>
    <dbReference type="NCBI Taxonomy" id="32597"/>
    <lineage>
        <taxon>Eukaryota</taxon>
        <taxon>Sar</taxon>
        <taxon>Alveolata</taxon>
        <taxon>Perkinsozoa</taxon>
        <taxon>Perkinsea</taxon>
        <taxon>Perkinsida</taxon>
        <taxon>Perkinsidae</taxon>
        <taxon>Perkinsus</taxon>
    </lineage>
</organism>
<feature type="region of interest" description="Disordered" evidence="4">
    <location>
        <begin position="473"/>
        <end position="509"/>
    </location>
</feature>
<comment type="caution">
    <text evidence="6">The sequence shown here is derived from an EMBL/GenBank/DDBJ whole genome shotgun (WGS) entry which is preliminary data.</text>
</comment>
<evidence type="ECO:0000256" key="4">
    <source>
        <dbReference type="SAM" id="MobiDB-lite"/>
    </source>
</evidence>
<gene>
    <name evidence="6" type="ORF">FOZ61_007350</name>
</gene>
<evidence type="ECO:0000259" key="5">
    <source>
        <dbReference type="PROSITE" id="PS50014"/>
    </source>
</evidence>
<dbReference type="SUPFAM" id="SSF47370">
    <property type="entry name" value="Bromodomain"/>
    <property type="match status" value="1"/>
</dbReference>
<dbReference type="InterPro" id="IPR002110">
    <property type="entry name" value="Ankyrin_rpt"/>
</dbReference>
<dbReference type="PROSITE" id="PS50014">
    <property type="entry name" value="BROMODOMAIN_2"/>
    <property type="match status" value="1"/>
</dbReference>
<feature type="repeat" description="ANK" evidence="2">
    <location>
        <begin position="93"/>
        <end position="125"/>
    </location>
</feature>
<dbReference type="GO" id="GO:0005634">
    <property type="term" value="C:nucleus"/>
    <property type="evidence" value="ECO:0007669"/>
    <property type="project" value="TreeGrafter"/>
</dbReference>
<feature type="domain" description="Bromo" evidence="5">
    <location>
        <begin position="373"/>
        <end position="445"/>
    </location>
</feature>
<name>A0A7J6L9L6_PEROL</name>
<dbReference type="GO" id="GO:0006355">
    <property type="term" value="P:regulation of DNA-templated transcription"/>
    <property type="evidence" value="ECO:0007669"/>
    <property type="project" value="TreeGrafter"/>
</dbReference>
<dbReference type="InterPro" id="IPR036427">
    <property type="entry name" value="Bromodomain-like_sf"/>
</dbReference>
<dbReference type="Pfam" id="PF00023">
    <property type="entry name" value="Ank"/>
    <property type="match status" value="1"/>
</dbReference>
<dbReference type="Proteomes" id="UP000570595">
    <property type="component" value="Unassembled WGS sequence"/>
</dbReference>
<dbReference type="PANTHER" id="PTHR22880">
    <property type="entry name" value="FALZ-RELATED BROMODOMAIN-CONTAINING PROTEINS"/>
    <property type="match status" value="1"/>
</dbReference>
<accession>A0A7J6L9L6</accession>
<dbReference type="Gene3D" id="1.25.40.20">
    <property type="entry name" value="Ankyrin repeat-containing domain"/>
    <property type="match status" value="1"/>
</dbReference>
<dbReference type="Pfam" id="PF00439">
    <property type="entry name" value="Bromodomain"/>
    <property type="match status" value="1"/>
</dbReference>
<dbReference type="SUPFAM" id="SSF48403">
    <property type="entry name" value="Ankyrin repeat"/>
    <property type="match status" value="1"/>
</dbReference>
<dbReference type="Gene3D" id="1.20.920.10">
    <property type="entry name" value="Bromodomain-like"/>
    <property type="match status" value="1"/>
</dbReference>
<evidence type="ECO:0000256" key="1">
    <source>
        <dbReference type="ARBA" id="ARBA00023117"/>
    </source>
</evidence>
<evidence type="ECO:0000313" key="6">
    <source>
        <dbReference type="EMBL" id="KAF4655836.1"/>
    </source>
</evidence>
<dbReference type="CDD" id="cd04369">
    <property type="entry name" value="Bromodomain"/>
    <property type="match status" value="1"/>
</dbReference>
<feature type="compositionally biased region" description="Basic and acidic residues" evidence="4">
    <location>
        <begin position="473"/>
        <end position="484"/>
    </location>
</feature>
<evidence type="ECO:0000313" key="7">
    <source>
        <dbReference type="Proteomes" id="UP000570595"/>
    </source>
</evidence>
<dbReference type="InterPro" id="IPR036770">
    <property type="entry name" value="Ankyrin_rpt-contain_sf"/>
</dbReference>
<dbReference type="PROSITE" id="PS00633">
    <property type="entry name" value="BROMODOMAIN_1"/>
    <property type="match status" value="1"/>
</dbReference>
<dbReference type="InterPro" id="IPR018359">
    <property type="entry name" value="Bromodomain_CS"/>
</dbReference>
<dbReference type="SMART" id="SM00297">
    <property type="entry name" value="BROMO"/>
    <property type="match status" value="1"/>
</dbReference>
<dbReference type="Pfam" id="PF12796">
    <property type="entry name" value="Ank_2"/>
    <property type="match status" value="1"/>
</dbReference>
<dbReference type="PANTHER" id="PTHR22880:SF225">
    <property type="entry name" value="BROMODOMAIN-CONTAINING PROTEIN BET-1-RELATED"/>
    <property type="match status" value="1"/>
</dbReference>
<dbReference type="GO" id="GO:0000785">
    <property type="term" value="C:chromatin"/>
    <property type="evidence" value="ECO:0007669"/>
    <property type="project" value="TreeGrafter"/>
</dbReference>
<dbReference type="EMBL" id="JABAHT010000444">
    <property type="protein sequence ID" value="KAF4655836.1"/>
    <property type="molecule type" value="Genomic_DNA"/>
</dbReference>
<dbReference type="PRINTS" id="PR00503">
    <property type="entry name" value="BROMODOMAIN"/>
</dbReference>
<dbReference type="InterPro" id="IPR001487">
    <property type="entry name" value="Bromodomain"/>
</dbReference>
<dbReference type="GO" id="GO:0006338">
    <property type="term" value="P:chromatin remodeling"/>
    <property type="evidence" value="ECO:0007669"/>
    <property type="project" value="TreeGrafter"/>
</dbReference>
<dbReference type="InterPro" id="IPR050935">
    <property type="entry name" value="Bromo_chromatin_reader"/>
</dbReference>
<proteinExistence type="predicted"/>
<keyword evidence="1 3" id="KW-0103">Bromodomain</keyword>
<dbReference type="SMART" id="SM00248">
    <property type="entry name" value="ANK"/>
    <property type="match status" value="3"/>
</dbReference>
<dbReference type="PROSITE" id="PS50088">
    <property type="entry name" value="ANK_REPEAT"/>
    <property type="match status" value="1"/>
</dbReference>